<evidence type="ECO:0000313" key="2">
    <source>
        <dbReference type="Proteomes" id="UP000188604"/>
    </source>
</evidence>
<dbReference type="EMBL" id="CP014691">
    <property type="protein sequence ID" value="AQS87089.1"/>
    <property type="molecule type" value="Genomic_DNA"/>
</dbReference>
<dbReference type="InterPro" id="IPR051680">
    <property type="entry name" value="ATP-dep_Glu-Cys_Ligase-2"/>
</dbReference>
<organism evidence="1 2">
    <name type="scientific">Neoasaia chiangmaiensis</name>
    <dbReference type="NCBI Taxonomy" id="320497"/>
    <lineage>
        <taxon>Bacteria</taxon>
        <taxon>Pseudomonadati</taxon>
        <taxon>Pseudomonadota</taxon>
        <taxon>Alphaproteobacteria</taxon>
        <taxon>Acetobacterales</taxon>
        <taxon>Acetobacteraceae</taxon>
        <taxon>Neoasaia</taxon>
    </lineage>
</organism>
<dbReference type="KEGG" id="nch:A0U93_03075"/>
<name>A0A1U9KMS7_9PROT</name>
<protein>
    <submittedName>
        <fullName evidence="1">Uncharacterized protein</fullName>
    </submittedName>
</protein>
<dbReference type="Pfam" id="PF04168">
    <property type="entry name" value="Alpha-E"/>
    <property type="match status" value="1"/>
</dbReference>
<dbReference type="AlphaFoldDB" id="A0A1U9KMS7"/>
<dbReference type="InterPro" id="IPR007296">
    <property type="entry name" value="DUF403"/>
</dbReference>
<dbReference type="STRING" id="320497.A0U93_03075"/>
<dbReference type="OrthoDB" id="9803532at2"/>
<dbReference type="PANTHER" id="PTHR34595:SF7">
    <property type="entry name" value="SLL1039 PROTEIN"/>
    <property type="match status" value="1"/>
</dbReference>
<dbReference type="Proteomes" id="UP000188604">
    <property type="component" value="Chromosome"/>
</dbReference>
<accession>A0A1U9KMS7</accession>
<keyword evidence="2" id="KW-1185">Reference proteome</keyword>
<dbReference type="PANTHER" id="PTHR34595">
    <property type="entry name" value="BLR5612 PROTEIN"/>
    <property type="match status" value="1"/>
</dbReference>
<gene>
    <name evidence="1" type="ORF">A0U93_03075</name>
</gene>
<evidence type="ECO:0000313" key="1">
    <source>
        <dbReference type="EMBL" id="AQS87089.1"/>
    </source>
</evidence>
<reference evidence="1 2" key="1">
    <citation type="submission" date="2016-03" db="EMBL/GenBank/DDBJ databases">
        <title>Acetic acid bacteria sequencing.</title>
        <authorList>
            <person name="Brandt J."/>
            <person name="Jakob F."/>
            <person name="Vogel R.F."/>
        </authorList>
    </citation>
    <scope>NUCLEOTIDE SEQUENCE [LARGE SCALE GENOMIC DNA]</scope>
    <source>
        <strain evidence="1 2">NBRC 101099</strain>
    </source>
</reference>
<sequence length="330" mass="37114">MGDGLMSDTESNIFYAPLLSRYAESMLWLARYIERIENLARLIDVNETFVRLRTAVNGWQCIIDINADAAPYFAHHDGISGAEVIAFYVLDPENPNSIVSMAHAARENARALRPLISTEMWTQLNIFTDTIRRLTPADIAGNRLSMLCARIKQECQTHAGITEGTLFRDQAWLFHQIGKHIERADQITRLIDIKYQALLPTIDAVGSEIDLSQWTAVLRSAAAYHAFRRLCPNDLSPAIVVGFLLQNNGFPRSLSTSLRQAHYAVHLLRSDYNLRGTAPILERVEHLQALLQGLSVNEIIIGGLHEFLDGVQSELADIYNHIAEAFWPQP</sequence>
<proteinExistence type="predicted"/>